<dbReference type="Proteomes" id="UP001460270">
    <property type="component" value="Unassembled WGS sequence"/>
</dbReference>
<organism evidence="5 6">
    <name type="scientific">Mugilogobius chulae</name>
    <name type="common">yellowstripe goby</name>
    <dbReference type="NCBI Taxonomy" id="88201"/>
    <lineage>
        <taxon>Eukaryota</taxon>
        <taxon>Metazoa</taxon>
        <taxon>Chordata</taxon>
        <taxon>Craniata</taxon>
        <taxon>Vertebrata</taxon>
        <taxon>Euteleostomi</taxon>
        <taxon>Actinopterygii</taxon>
        <taxon>Neopterygii</taxon>
        <taxon>Teleostei</taxon>
        <taxon>Neoteleostei</taxon>
        <taxon>Acanthomorphata</taxon>
        <taxon>Gobiaria</taxon>
        <taxon>Gobiiformes</taxon>
        <taxon>Gobioidei</taxon>
        <taxon>Gobiidae</taxon>
        <taxon>Gobionellinae</taxon>
        <taxon>Mugilogobius</taxon>
    </lineage>
</organism>
<gene>
    <name evidence="5" type="ORF">WMY93_016175</name>
</gene>
<evidence type="ECO:0000256" key="1">
    <source>
        <dbReference type="ARBA" id="ARBA00022614"/>
    </source>
</evidence>
<evidence type="ECO:0000256" key="2">
    <source>
        <dbReference type="ARBA" id="ARBA00022729"/>
    </source>
</evidence>
<evidence type="ECO:0000313" key="6">
    <source>
        <dbReference type="Proteomes" id="UP001460270"/>
    </source>
</evidence>
<keyword evidence="2 4" id="KW-0732">Signal</keyword>
<dbReference type="InterPro" id="IPR001611">
    <property type="entry name" value="Leu-rich_rpt"/>
</dbReference>
<feature type="chain" id="PRO_5043743504" description="LRRCT domain-containing protein" evidence="4">
    <location>
        <begin position="25"/>
        <end position="290"/>
    </location>
</feature>
<comment type="caution">
    <text evidence="5">The sequence shown here is derived from an EMBL/GenBank/DDBJ whole genome shotgun (WGS) entry which is preliminary data.</text>
</comment>
<protein>
    <recommendedName>
        <fullName evidence="7">LRRCT domain-containing protein</fullName>
    </recommendedName>
</protein>
<proteinExistence type="predicted"/>
<dbReference type="InterPro" id="IPR050541">
    <property type="entry name" value="LRR_TM_domain-containing"/>
</dbReference>
<accession>A0AAW0NWI8</accession>
<keyword evidence="6" id="KW-1185">Reference proteome</keyword>
<keyword evidence="1" id="KW-0433">Leucine-rich repeat</keyword>
<keyword evidence="3" id="KW-0677">Repeat</keyword>
<evidence type="ECO:0008006" key="7">
    <source>
        <dbReference type="Google" id="ProtNLM"/>
    </source>
</evidence>
<name>A0AAW0NWI8_9GOBI</name>
<dbReference type="Gene3D" id="3.80.10.10">
    <property type="entry name" value="Ribonuclease Inhibitor"/>
    <property type="match status" value="3"/>
</dbReference>
<dbReference type="EMBL" id="JBBPFD010000011">
    <property type="protein sequence ID" value="KAK7907563.1"/>
    <property type="molecule type" value="Genomic_DNA"/>
</dbReference>
<dbReference type="AlphaFoldDB" id="A0AAW0NWI8"/>
<dbReference type="InterPro" id="IPR032675">
    <property type="entry name" value="LRR_dom_sf"/>
</dbReference>
<dbReference type="PANTHER" id="PTHR24369:SF210">
    <property type="entry name" value="CHAOPTIN-RELATED"/>
    <property type="match status" value="1"/>
</dbReference>
<evidence type="ECO:0000256" key="4">
    <source>
        <dbReference type="SAM" id="SignalP"/>
    </source>
</evidence>
<dbReference type="PANTHER" id="PTHR24369">
    <property type="entry name" value="ANTIGEN BSP, PUTATIVE-RELATED"/>
    <property type="match status" value="1"/>
</dbReference>
<dbReference type="PROSITE" id="PS51450">
    <property type="entry name" value="LRR"/>
    <property type="match status" value="1"/>
</dbReference>
<reference evidence="6" key="1">
    <citation type="submission" date="2024-04" db="EMBL/GenBank/DDBJ databases">
        <title>Salinicola lusitanus LLJ914,a marine bacterium isolated from the Okinawa Trough.</title>
        <authorList>
            <person name="Li J."/>
        </authorList>
    </citation>
    <scope>NUCLEOTIDE SEQUENCE [LARGE SCALE GENOMIC DNA]</scope>
</reference>
<dbReference type="SUPFAM" id="SSF52058">
    <property type="entry name" value="L domain-like"/>
    <property type="match status" value="1"/>
</dbReference>
<dbReference type="GO" id="GO:0005886">
    <property type="term" value="C:plasma membrane"/>
    <property type="evidence" value="ECO:0007669"/>
    <property type="project" value="TreeGrafter"/>
</dbReference>
<dbReference type="Pfam" id="PF13855">
    <property type="entry name" value="LRR_8"/>
    <property type="match status" value="1"/>
</dbReference>
<evidence type="ECO:0000313" key="5">
    <source>
        <dbReference type="EMBL" id="KAK7907563.1"/>
    </source>
</evidence>
<evidence type="ECO:0000256" key="3">
    <source>
        <dbReference type="ARBA" id="ARBA00022737"/>
    </source>
</evidence>
<sequence length="290" mass="32564">MKMWRLYLQLATVGIVLQTQSCSSCTIFGSTAVCLLKDLNSVPSLPSNTTHLFLGLNQIREITSTSLSHLPMLQQLDLGHQHVPLVIRNNAFSKQTNMTRLDLSMNRNLQIEPGAFAGLSKLKVLKLELCDLNEQILSSRILEPLKSLEELDLSANDIKRLQPAMHFVNMTDLKDLNLKLNRIGQICEADMAGLSGKNFRFVNFASDDVFPPSLKMLNLADNFIAEPKSEIFKYVQLLDLRMNRFHCGPGLEDFVSWIKETNVTLKGSKDQLKCEFPSSLYGASLVDVYA</sequence>
<feature type="signal peptide" evidence="4">
    <location>
        <begin position="1"/>
        <end position="24"/>
    </location>
</feature>